<dbReference type="RefSeq" id="WP_210512895.1">
    <property type="nucleotide sequence ID" value="NZ_JAFIDN010000010.1"/>
</dbReference>
<dbReference type="Pfam" id="PF01882">
    <property type="entry name" value="DUF58"/>
    <property type="match status" value="1"/>
</dbReference>
<dbReference type="InterPro" id="IPR002881">
    <property type="entry name" value="DUF58"/>
</dbReference>
<dbReference type="Gene3D" id="3.40.50.410">
    <property type="entry name" value="von Willebrand factor, type A domain"/>
    <property type="match status" value="1"/>
</dbReference>
<reference evidence="2" key="1">
    <citation type="submission" date="2021-02" db="EMBL/GenBank/DDBJ databases">
        <title>Natronogracilivirga saccharolytica gen. nov. sp. nov. a new anaerobic, haloalkiliphilic carbohydrate-fermenting bacterium from soda lake and proposing of Cyclonatronumiaceae fam. nov. in the phylum Balneolaeota.</title>
        <authorList>
            <person name="Zhilina T.N."/>
            <person name="Sorokin D.Y."/>
            <person name="Zavarzina D.G."/>
            <person name="Toshchakov S.V."/>
            <person name="Kublanov I.V."/>
        </authorList>
    </citation>
    <scope>NUCLEOTIDE SEQUENCE</scope>
    <source>
        <strain evidence="2">Z-1702</strain>
    </source>
</reference>
<sequence length="306" mass="36204">MLLSPELLNRLTPLEIKARQIVEGFISGLHKSPFFGFSVEFAEHRPYHPGDDLKHLDWKVYGKRERYFVKQYEEETNLRCYMLMDVSSSMQFRYFADWSKLRYGVHLGAAMAYMLHRQRDGCGLAAFDREIGEIIPAKSSYGHLLHLYKNLEQILDTYDGDVPQKRQTASAEAIHQLAERINRRSLVIILTDLFENVQKQDELISALKHLRHKKHEVILFHLLEKRSERELDFPDDRYVFSDLETGGEMDVVPRQIRKDYQKKMKEYTKNFRITCSDANISYEEVDTQDPFDYALLAFLNKRRRLM</sequence>
<dbReference type="AlphaFoldDB" id="A0A8J7S7K4"/>
<accession>A0A8J7S7K4</accession>
<comment type="caution">
    <text evidence="2">The sequence shown here is derived from an EMBL/GenBank/DDBJ whole genome shotgun (WGS) entry which is preliminary data.</text>
</comment>
<organism evidence="2 3">
    <name type="scientific">Natronogracilivirga saccharolytica</name>
    <dbReference type="NCBI Taxonomy" id="2812953"/>
    <lineage>
        <taxon>Bacteria</taxon>
        <taxon>Pseudomonadati</taxon>
        <taxon>Balneolota</taxon>
        <taxon>Balneolia</taxon>
        <taxon>Balneolales</taxon>
        <taxon>Cyclonatronaceae</taxon>
        <taxon>Natronogracilivirga</taxon>
    </lineage>
</organism>
<dbReference type="SUPFAM" id="SSF53300">
    <property type="entry name" value="vWA-like"/>
    <property type="match status" value="1"/>
</dbReference>
<dbReference type="PANTHER" id="PTHR33608:SF7">
    <property type="entry name" value="DUF58 DOMAIN-CONTAINING PROTEIN"/>
    <property type="match status" value="1"/>
</dbReference>
<proteinExistence type="predicted"/>
<keyword evidence="3" id="KW-1185">Reference proteome</keyword>
<feature type="domain" description="DUF58" evidence="1">
    <location>
        <begin position="43"/>
        <end position="266"/>
    </location>
</feature>
<evidence type="ECO:0000313" key="2">
    <source>
        <dbReference type="EMBL" id="MBP3193438.1"/>
    </source>
</evidence>
<dbReference type="InterPro" id="IPR036465">
    <property type="entry name" value="vWFA_dom_sf"/>
</dbReference>
<protein>
    <submittedName>
        <fullName evidence="2">DUF58 domain-containing protein</fullName>
    </submittedName>
</protein>
<evidence type="ECO:0000259" key="1">
    <source>
        <dbReference type="Pfam" id="PF01882"/>
    </source>
</evidence>
<dbReference type="EMBL" id="JAFIDN010000010">
    <property type="protein sequence ID" value="MBP3193438.1"/>
    <property type="molecule type" value="Genomic_DNA"/>
</dbReference>
<dbReference type="PANTHER" id="PTHR33608">
    <property type="entry name" value="BLL2464 PROTEIN"/>
    <property type="match status" value="1"/>
</dbReference>
<evidence type="ECO:0000313" key="3">
    <source>
        <dbReference type="Proteomes" id="UP000673975"/>
    </source>
</evidence>
<name>A0A8J7S7K4_9BACT</name>
<dbReference type="Proteomes" id="UP000673975">
    <property type="component" value="Unassembled WGS sequence"/>
</dbReference>
<gene>
    <name evidence="2" type="ORF">NATSA_12235</name>
</gene>